<proteinExistence type="predicted"/>
<keyword evidence="2" id="KW-1185">Reference proteome</keyword>
<dbReference type="EMBL" id="CAJJDO010000152">
    <property type="protein sequence ID" value="CAD8208977.1"/>
    <property type="molecule type" value="Genomic_DNA"/>
</dbReference>
<accession>A0A8S1Y7U7</accession>
<name>A0A8S1Y7U7_9CILI</name>
<comment type="caution">
    <text evidence="1">The sequence shown here is derived from an EMBL/GenBank/DDBJ whole genome shotgun (WGS) entry which is preliminary data.</text>
</comment>
<dbReference type="AlphaFoldDB" id="A0A8S1Y7U7"/>
<organism evidence="1 2">
    <name type="scientific">Paramecium pentaurelia</name>
    <dbReference type="NCBI Taxonomy" id="43138"/>
    <lineage>
        <taxon>Eukaryota</taxon>
        <taxon>Sar</taxon>
        <taxon>Alveolata</taxon>
        <taxon>Ciliophora</taxon>
        <taxon>Intramacronucleata</taxon>
        <taxon>Oligohymenophorea</taxon>
        <taxon>Peniculida</taxon>
        <taxon>Parameciidae</taxon>
        <taxon>Paramecium</taxon>
    </lineage>
</organism>
<dbReference type="Proteomes" id="UP000689195">
    <property type="component" value="Unassembled WGS sequence"/>
</dbReference>
<evidence type="ECO:0000313" key="1">
    <source>
        <dbReference type="EMBL" id="CAD8208977.1"/>
    </source>
</evidence>
<evidence type="ECO:0000313" key="2">
    <source>
        <dbReference type="Proteomes" id="UP000689195"/>
    </source>
</evidence>
<reference evidence="1" key="1">
    <citation type="submission" date="2021-01" db="EMBL/GenBank/DDBJ databases">
        <authorList>
            <consortium name="Genoscope - CEA"/>
            <person name="William W."/>
        </authorList>
    </citation>
    <scope>NUCLEOTIDE SEQUENCE</scope>
</reference>
<protein>
    <submittedName>
        <fullName evidence="1">Uncharacterized protein</fullName>
    </submittedName>
</protein>
<sequence length="77" mass="9434">MKPIKVMKPNKPMKSQEFIELWKPDESNSFFDINTYRFKAQSNKENYKRGNQMRDLRCIIIIHNQIYKIFQFSAFRI</sequence>
<gene>
    <name evidence="1" type="ORF">PPENT_87.1.T1520129</name>
</gene>